<organism evidence="2 3">
    <name type="scientific">candidate division MSBL1 archaeon SCGC-AAA382A20</name>
    <dbReference type="NCBI Taxonomy" id="1698280"/>
    <lineage>
        <taxon>Archaea</taxon>
        <taxon>Methanobacteriati</taxon>
        <taxon>Methanobacteriota</taxon>
        <taxon>candidate division MSBL1</taxon>
    </lineage>
</organism>
<accession>A0A133VI98</accession>
<evidence type="ECO:0000259" key="1">
    <source>
        <dbReference type="PROSITE" id="PS51379"/>
    </source>
</evidence>
<dbReference type="Pfam" id="PF17179">
    <property type="entry name" value="Fer4_22"/>
    <property type="match status" value="1"/>
</dbReference>
<reference evidence="2 3" key="1">
    <citation type="journal article" date="2016" name="Sci. Rep.">
        <title>Metabolic traits of an uncultured archaeal lineage -MSBL1- from brine pools of the Red Sea.</title>
        <authorList>
            <person name="Mwirichia R."/>
            <person name="Alam I."/>
            <person name="Rashid M."/>
            <person name="Vinu M."/>
            <person name="Ba-Alawi W."/>
            <person name="Anthony Kamau A."/>
            <person name="Kamanda Ngugi D."/>
            <person name="Goker M."/>
            <person name="Klenk H.P."/>
            <person name="Bajic V."/>
            <person name="Stingl U."/>
        </authorList>
    </citation>
    <scope>NUCLEOTIDE SEQUENCE [LARGE SCALE GENOMIC DNA]</scope>
    <source>
        <strain evidence="2">SCGC-AAA382A20</strain>
    </source>
</reference>
<dbReference type="PROSITE" id="PS00198">
    <property type="entry name" value="4FE4S_FER_1"/>
    <property type="match status" value="1"/>
</dbReference>
<evidence type="ECO:0000313" key="3">
    <source>
        <dbReference type="Proteomes" id="UP000070263"/>
    </source>
</evidence>
<dbReference type="AlphaFoldDB" id="A0A133VI98"/>
<feature type="domain" description="4Fe-4S ferredoxin-type" evidence="1">
    <location>
        <begin position="226"/>
        <end position="256"/>
    </location>
</feature>
<proteinExistence type="predicted"/>
<dbReference type="SUPFAM" id="SSF54862">
    <property type="entry name" value="4Fe-4S ferredoxins"/>
    <property type="match status" value="1"/>
</dbReference>
<dbReference type="GO" id="GO:0016491">
    <property type="term" value="F:oxidoreductase activity"/>
    <property type="evidence" value="ECO:0007669"/>
    <property type="project" value="UniProtKB-ARBA"/>
</dbReference>
<dbReference type="Proteomes" id="UP000070263">
    <property type="component" value="Unassembled WGS sequence"/>
</dbReference>
<dbReference type="PROSITE" id="PS51379">
    <property type="entry name" value="4FE4S_FER_2"/>
    <property type="match status" value="2"/>
</dbReference>
<dbReference type="InterPro" id="IPR017900">
    <property type="entry name" value="4Fe4S_Fe_S_CS"/>
</dbReference>
<evidence type="ECO:0000313" key="2">
    <source>
        <dbReference type="EMBL" id="KXB06159.1"/>
    </source>
</evidence>
<dbReference type="EMBL" id="LHYE01000055">
    <property type="protein sequence ID" value="KXB06159.1"/>
    <property type="molecule type" value="Genomic_DNA"/>
</dbReference>
<feature type="domain" description="4Fe-4S ferredoxin-type" evidence="1">
    <location>
        <begin position="303"/>
        <end position="335"/>
    </location>
</feature>
<dbReference type="PANTHER" id="PTHR40447">
    <property type="entry name" value="ANAEROBIC SULFITE REDUCTASE SUBUNIT A"/>
    <property type="match status" value="1"/>
</dbReference>
<protein>
    <submittedName>
        <fullName evidence="2">Ni/Fe hydrogenase subunit beta</fullName>
    </submittedName>
</protein>
<dbReference type="InterPro" id="IPR017896">
    <property type="entry name" value="4Fe4S_Fe-S-bd"/>
</dbReference>
<keyword evidence="3" id="KW-1185">Reference proteome</keyword>
<gene>
    <name evidence="2" type="ORF">AKJ51_04115</name>
</gene>
<name>A0A133VI98_9EURY</name>
<sequence length="342" mass="39780">MKIVSKIDFETFVNDLINEDYREVIGVQSKDSHYVFDELEKAEDLELNYDVTILPPKKYMMPQKEAILEYERSDKDFSLEPLLEIEPRIIIGIHPYDLIAIQQMDKIFSDTYEDEYYLNRRKKCVLIGVNMQNVSDRSFAASMGTATTETGYDLMLTNLEKNYAVEVGSSKGSDLLEEVTTRNASPEEVENVEKVKKNIEEKFDKELKFSPEELPTLLEENYGNMEFWEKNSEDCYSCGTCNLVCPTCYCFDMKDMNEITLDTGRRVRQWDGCMLEEFALVAAGENFREDRAERYRHRFMRKGRYIYNRYGDIACVGCGRCASQCIPDIADPSRIYNELKGE</sequence>
<dbReference type="PANTHER" id="PTHR40447:SF1">
    <property type="entry name" value="ANAEROBIC SULFITE REDUCTASE SUBUNIT A"/>
    <property type="match status" value="1"/>
</dbReference>
<comment type="caution">
    <text evidence="2">The sequence shown here is derived from an EMBL/GenBank/DDBJ whole genome shotgun (WGS) entry which is preliminary data.</text>
</comment>